<dbReference type="InterPro" id="IPR029499">
    <property type="entry name" value="PduO-typ"/>
</dbReference>
<sequence>MLSQILQGEKKLPKMIFTGSSFKQTFVSNKNPPKSIVYTRTGDKGKSSLFTGERQLKTSEVFEALGTVDELSTYVALIRVTIGSKDYKVGETTLCELLLNIQGLLTKMGSHIATPRGAKNQKLVKNTEFPEKHTKHLEKWIDFIDNKNPKLKNFILPGSNLVESHLNICRSICRRAERRVLALVEKASVDPTVSQFLNRLADFFFVAARFVVFSDGDSEIISPTNPSLEDF</sequence>
<evidence type="ECO:0000256" key="3">
    <source>
        <dbReference type="ARBA" id="ARBA00022679"/>
    </source>
</evidence>
<comment type="similarity">
    <text evidence="1 10">Belongs to the Cob(I)alamin adenosyltransferase family.</text>
</comment>
<feature type="domain" description="Cobalamin adenosyltransferase-like" evidence="11">
    <location>
        <begin position="37"/>
        <end position="211"/>
    </location>
</feature>
<dbReference type="FunFam" id="1.20.1200.10:FF:000001">
    <property type="entry name" value="Cob(I)yrinic acid a,c-diamide adenosyltransferase"/>
    <property type="match status" value="1"/>
</dbReference>
<keyword evidence="5 10" id="KW-0067">ATP-binding</keyword>
<dbReference type="Proteomes" id="UP001146793">
    <property type="component" value="Unassembled WGS sequence"/>
</dbReference>
<dbReference type="EMBL" id="JANTQA010000036">
    <property type="protein sequence ID" value="KAJ3437072.1"/>
    <property type="molecule type" value="Genomic_DNA"/>
</dbReference>
<dbReference type="GO" id="GO:0009235">
    <property type="term" value="P:cobalamin metabolic process"/>
    <property type="evidence" value="ECO:0007669"/>
    <property type="project" value="UniProtKB-ARBA"/>
</dbReference>
<keyword evidence="4 10" id="KW-0547">Nucleotide-binding</keyword>
<dbReference type="InterPro" id="IPR016030">
    <property type="entry name" value="CblAdoTrfase-like"/>
</dbReference>
<dbReference type="AlphaFoldDB" id="A0AAV7Z9P8"/>
<dbReference type="PANTHER" id="PTHR12213:SF0">
    <property type="entry name" value="CORRINOID ADENOSYLTRANSFERASE MMAB"/>
    <property type="match status" value="1"/>
</dbReference>
<accession>A0AAV7Z9P8</accession>
<comment type="caution">
    <text evidence="12">The sequence shown here is derived from an EMBL/GenBank/DDBJ whole genome shotgun (WGS) entry which is preliminary data.</text>
</comment>
<comment type="subunit">
    <text evidence="2">Homotrimer.</text>
</comment>
<protein>
    <recommendedName>
        <fullName evidence="8">Corrinoid adenosyltransferase MMAB</fullName>
    </recommendedName>
    <alternativeName>
        <fullName evidence="9">ATP:co(I)rrinoid adenosyltransferase MMAB</fullName>
    </alternativeName>
</protein>
<organism evidence="12 13">
    <name type="scientific">Anaeramoeba flamelloides</name>
    <dbReference type="NCBI Taxonomy" id="1746091"/>
    <lineage>
        <taxon>Eukaryota</taxon>
        <taxon>Metamonada</taxon>
        <taxon>Anaeramoebidae</taxon>
        <taxon>Anaeramoeba</taxon>
    </lineage>
</organism>
<dbReference type="Pfam" id="PF01923">
    <property type="entry name" value="Cob_adeno_trans"/>
    <property type="match status" value="1"/>
</dbReference>
<evidence type="ECO:0000256" key="9">
    <source>
        <dbReference type="ARBA" id="ARBA00075216"/>
    </source>
</evidence>
<evidence type="ECO:0000256" key="10">
    <source>
        <dbReference type="RuleBase" id="RU366026"/>
    </source>
</evidence>
<evidence type="ECO:0000256" key="2">
    <source>
        <dbReference type="ARBA" id="ARBA00011233"/>
    </source>
</evidence>
<evidence type="ECO:0000256" key="5">
    <source>
        <dbReference type="ARBA" id="ARBA00022840"/>
    </source>
</evidence>
<dbReference type="NCBIfam" id="TIGR00636">
    <property type="entry name" value="PduO_Nterm"/>
    <property type="match status" value="1"/>
</dbReference>
<evidence type="ECO:0000256" key="6">
    <source>
        <dbReference type="ARBA" id="ARBA00051988"/>
    </source>
</evidence>
<dbReference type="InterPro" id="IPR036451">
    <property type="entry name" value="CblAdoTrfase-like_sf"/>
</dbReference>
<gene>
    <name evidence="12" type="ORF">M0812_19144</name>
</gene>
<comment type="function">
    <text evidence="7">Converts cob(I)alamin to adenosylcobalamin (adenosylcob(III)alamin), a coenzyme for methylmalonyl-CoA mutase, therefore participates in the final step of the vitamin B12 conversion. Generates adenosylcobalamin (AdoCbl) and directly delivers the cofactor to MUT in a transfer that is stimulated by ATP-binding to MMAB and gated by MMAA.</text>
</comment>
<evidence type="ECO:0000256" key="7">
    <source>
        <dbReference type="ARBA" id="ARBA00056747"/>
    </source>
</evidence>
<evidence type="ECO:0000313" key="13">
    <source>
        <dbReference type="Proteomes" id="UP001146793"/>
    </source>
</evidence>
<keyword evidence="3 10" id="KW-0808">Transferase</keyword>
<name>A0AAV7Z9P8_9EUKA</name>
<comment type="catalytic activity">
    <reaction evidence="6">
        <text>cob(I)alamin-[corrinoid adenosyltransferase] + ATP = apo-[corrinoid adenosyltransferase] + adenosylcob(III)alamin + triphosphate</text>
        <dbReference type="Rhea" id="RHEA:56796"/>
        <dbReference type="Rhea" id="RHEA-COMP:14743"/>
        <dbReference type="Rhea" id="RHEA-COMP:14744"/>
        <dbReference type="ChEBI" id="CHEBI:18036"/>
        <dbReference type="ChEBI" id="CHEBI:18408"/>
        <dbReference type="ChEBI" id="CHEBI:30616"/>
        <dbReference type="ChEBI" id="CHEBI:60488"/>
        <dbReference type="ChEBI" id="CHEBI:83228"/>
    </reaction>
    <physiologicalReaction direction="left-to-right" evidence="6">
        <dbReference type="Rhea" id="RHEA:56797"/>
    </physiologicalReaction>
</comment>
<proteinExistence type="inferred from homology"/>
<dbReference type="GO" id="GO:0005524">
    <property type="term" value="F:ATP binding"/>
    <property type="evidence" value="ECO:0007669"/>
    <property type="project" value="UniProtKB-UniRule"/>
</dbReference>
<evidence type="ECO:0000256" key="1">
    <source>
        <dbReference type="ARBA" id="ARBA00007487"/>
    </source>
</evidence>
<dbReference type="PANTHER" id="PTHR12213">
    <property type="entry name" value="CORRINOID ADENOSYLTRANSFERASE"/>
    <property type="match status" value="1"/>
</dbReference>
<evidence type="ECO:0000256" key="8">
    <source>
        <dbReference type="ARBA" id="ARBA00071654"/>
    </source>
</evidence>
<reference evidence="12" key="1">
    <citation type="submission" date="2022-08" db="EMBL/GenBank/DDBJ databases">
        <title>Novel sulphate-reducing endosymbionts in the free-living metamonad Anaeramoeba.</title>
        <authorList>
            <person name="Jerlstrom-Hultqvist J."/>
            <person name="Cepicka I."/>
            <person name="Gallot-Lavallee L."/>
            <person name="Salas-Leiva D."/>
            <person name="Curtis B.A."/>
            <person name="Zahonova K."/>
            <person name="Pipaliya S."/>
            <person name="Dacks J."/>
            <person name="Roger A.J."/>
        </authorList>
    </citation>
    <scope>NUCLEOTIDE SEQUENCE</scope>
    <source>
        <strain evidence="12">Busselton2</strain>
    </source>
</reference>
<dbReference type="GO" id="GO:0008817">
    <property type="term" value="F:corrinoid adenosyltransferase activity"/>
    <property type="evidence" value="ECO:0007669"/>
    <property type="project" value="UniProtKB-ARBA"/>
</dbReference>
<evidence type="ECO:0000313" key="12">
    <source>
        <dbReference type="EMBL" id="KAJ3437072.1"/>
    </source>
</evidence>
<evidence type="ECO:0000256" key="4">
    <source>
        <dbReference type="ARBA" id="ARBA00022741"/>
    </source>
</evidence>
<dbReference type="Gene3D" id="1.20.1200.10">
    <property type="entry name" value="Cobalamin adenosyltransferase-like"/>
    <property type="match status" value="1"/>
</dbReference>
<dbReference type="SUPFAM" id="SSF89028">
    <property type="entry name" value="Cobalamin adenosyltransferase-like"/>
    <property type="match status" value="1"/>
</dbReference>
<evidence type="ECO:0000259" key="11">
    <source>
        <dbReference type="Pfam" id="PF01923"/>
    </source>
</evidence>